<dbReference type="Proteomes" id="UP000183918">
    <property type="component" value="Unassembled WGS sequence"/>
</dbReference>
<name>A0A1H3GII8_9FIRM</name>
<dbReference type="InterPro" id="IPR055259">
    <property type="entry name" value="YkvP/CgeB_Glyco_trans-like"/>
</dbReference>
<evidence type="ECO:0000313" key="3">
    <source>
        <dbReference type="Proteomes" id="UP000183918"/>
    </source>
</evidence>
<evidence type="ECO:0000259" key="1">
    <source>
        <dbReference type="Pfam" id="PF13524"/>
    </source>
</evidence>
<dbReference type="STRING" id="1122142.SAMN02910414_00573"/>
<dbReference type="EMBL" id="FNPG01000006">
    <property type="protein sequence ID" value="SDY02448.1"/>
    <property type="molecule type" value="Genomic_DNA"/>
</dbReference>
<accession>A0A1H3GII8</accession>
<dbReference type="AlphaFoldDB" id="A0A1H3GII8"/>
<sequence length="386" mass="45015">MNILYFTWSEINFSPVLKALEENGHNVIVYNGDYIAHYSLQSVAKLDSDFNDIINKHPIDFIFSINYFPFIADYAHKNGILYLSWSFDCPLFTLYSDTILYPEVYIFHFDKFECKKLKGFGASNVFHMPLATSITDIDFLNEKQTMPYTPDISFVGRLYLGIPFDEIKSLPDYLHGFINGLMSSQHNLLSYDLITPCITDDILSKFQEYIDIPNEVGSFLTYRDFIVDIIQCKLSQIERINALEMLRGNLNYSVHLFSDAPYDFKNHIIPHLPVDYDTSMHQVFNQSSINLNFTARTVPSGIIQRPLDVIADKGFLITSYSPEILDYFTNGEDIVYFENYNDLVILSEYYLEHEKQRKEIIENGLEVIKKHFTYNQRIEQIIECVF</sequence>
<gene>
    <name evidence="2" type="ORF">SAMN02910414_00573</name>
</gene>
<proteinExistence type="predicted"/>
<reference evidence="2 3" key="1">
    <citation type="submission" date="2016-10" db="EMBL/GenBank/DDBJ databases">
        <authorList>
            <person name="de Groot N.N."/>
        </authorList>
    </citation>
    <scope>NUCLEOTIDE SEQUENCE [LARGE SCALE GENOMIC DNA]</scope>
    <source>
        <strain evidence="2 3">DSM 14045</strain>
    </source>
</reference>
<dbReference type="Pfam" id="PF13524">
    <property type="entry name" value="Glyco_trans_1_2"/>
    <property type="match status" value="1"/>
</dbReference>
<keyword evidence="3" id="KW-1185">Reference proteome</keyword>
<organism evidence="2 3">
    <name type="scientific">Lachnobacterium bovis DSM 14045</name>
    <dbReference type="NCBI Taxonomy" id="1122142"/>
    <lineage>
        <taxon>Bacteria</taxon>
        <taxon>Bacillati</taxon>
        <taxon>Bacillota</taxon>
        <taxon>Clostridia</taxon>
        <taxon>Lachnospirales</taxon>
        <taxon>Lachnospiraceae</taxon>
        <taxon>Lachnobacterium</taxon>
    </lineage>
</organism>
<protein>
    <submittedName>
        <fullName evidence="2">Spore maturation protein CgeB</fullName>
    </submittedName>
</protein>
<feature type="domain" description="Spore protein YkvP/CgeB glycosyl transferase-like" evidence="1">
    <location>
        <begin position="245"/>
        <end position="382"/>
    </location>
</feature>
<evidence type="ECO:0000313" key="2">
    <source>
        <dbReference type="EMBL" id="SDY02448.1"/>
    </source>
</evidence>